<dbReference type="AlphaFoldDB" id="A0A6A4GZT4"/>
<name>A0A6A4GZT4_9AGAR</name>
<evidence type="ECO:0000313" key="2">
    <source>
        <dbReference type="EMBL" id="KAE9391006.1"/>
    </source>
</evidence>
<organism evidence="2 3">
    <name type="scientific">Gymnopus androsaceus JB14</name>
    <dbReference type="NCBI Taxonomy" id="1447944"/>
    <lineage>
        <taxon>Eukaryota</taxon>
        <taxon>Fungi</taxon>
        <taxon>Dikarya</taxon>
        <taxon>Basidiomycota</taxon>
        <taxon>Agaricomycotina</taxon>
        <taxon>Agaricomycetes</taxon>
        <taxon>Agaricomycetidae</taxon>
        <taxon>Agaricales</taxon>
        <taxon>Marasmiineae</taxon>
        <taxon>Omphalotaceae</taxon>
        <taxon>Gymnopus</taxon>
    </lineage>
</organism>
<keyword evidence="3" id="KW-1185">Reference proteome</keyword>
<reference evidence="2" key="1">
    <citation type="journal article" date="2019" name="Environ. Microbiol.">
        <title>Fungal ecological strategies reflected in gene transcription - a case study of two litter decomposers.</title>
        <authorList>
            <person name="Barbi F."/>
            <person name="Kohler A."/>
            <person name="Barry K."/>
            <person name="Baskaran P."/>
            <person name="Daum C."/>
            <person name="Fauchery L."/>
            <person name="Ihrmark K."/>
            <person name="Kuo A."/>
            <person name="LaButti K."/>
            <person name="Lipzen A."/>
            <person name="Morin E."/>
            <person name="Grigoriev I.V."/>
            <person name="Henrissat B."/>
            <person name="Lindahl B."/>
            <person name="Martin F."/>
        </authorList>
    </citation>
    <scope>NUCLEOTIDE SEQUENCE</scope>
    <source>
        <strain evidence="2">JB14</strain>
    </source>
</reference>
<accession>A0A6A4GZT4</accession>
<sequence length="249" mass="27801">MQHTQLVAPATSQLPGGNVTDLLPASKQVDEDISMLDSPRGCSAETGGGGAQSGRKCKASSSAAQQSTKRLTTANTRRTRALKRTCKEVEADKSETSGDTPKTSVMPTCLKKAPQWIENTLELCAVVGNGDAEWVGFVNIWLSLQKKKGFDGDEAFQTWWQNLQPEDRQDEEGNGWLMLSQPDAVDWSSLEFYGINGTVSIVVGLAWWREKVYKLPMVEHRQHKFRAEEVQKFEETLDDITYVFTELKR</sequence>
<dbReference type="OrthoDB" id="2683861at2759"/>
<proteinExistence type="predicted"/>
<feature type="region of interest" description="Disordered" evidence="1">
    <location>
        <begin position="1"/>
        <end position="80"/>
    </location>
</feature>
<dbReference type="EMBL" id="ML769639">
    <property type="protein sequence ID" value="KAE9391006.1"/>
    <property type="molecule type" value="Genomic_DNA"/>
</dbReference>
<protein>
    <submittedName>
        <fullName evidence="2">Uncharacterized protein</fullName>
    </submittedName>
</protein>
<feature type="compositionally biased region" description="Low complexity" evidence="1">
    <location>
        <begin position="59"/>
        <end position="76"/>
    </location>
</feature>
<evidence type="ECO:0000313" key="3">
    <source>
        <dbReference type="Proteomes" id="UP000799118"/>
    </source>
</evidence>
<evidence type="ECO:0000256" key="1">
    <source>
        <dbReference type="SAM" id="MobiDB-lite"/>
    </source>
</evidence>
<dbReference type="Proteomes" id="UP000799118">
    <property type="component" value="Unassembled WGS sequence"/>
</dbReference>
<gene>
    <name evidence="2" type="ORF">BT96DRAFT_1001759</name>
</gene>
<feature type="compositionally biased region" description="Polar residues" evidence="1">
    <location>
        <begin position="1"/>
        <end position="15"/>
    </location>
</feature>